<keyword evidence="1" id="KW-1133">Transmembrane helix</keyword>
<dbReference type="Proteomes" id="UP000000758">
    <property type="component" value="Chromosome"/>
</dbReference>
<dbReference type="HOGENOM" id="CLU_1901837_0_0_2"/>
<keyword evidence="3" id="KW-1185">Reference proteome</keyword>
<accession>A0RYI2</accession>
<proteinExistence type="predicted"/>
<organism evidence="2 3">
    <name type="scientific">Cenarchaeum symbiosum (strain A)</name>
    <dbReference type="NCBI Taxonomy" id="414004"/>
    <lineage>
        <taxon>Archaea</taxon>
        <taxon>Nitrososphaerota</taxon>
        <taxon>Candidatus Cenarchaeales</taxon>
        <taxon>Candidatus Cenarchaeaceae</taxon>
        <taxon>Candidatus Cenarchaeum</taxon>
    </lineage>
</organism>
<sequence>MGALFRAEQILEKKSALFSVVVAGVVGILAVPVILPHVFHGFHMAHILLHIGGITLAAFLTILSLIAYHRLRTNKLLITTFAFSIFVLAEVVTLIDATWPSLYDIGNLALLEVGHLLMIASLGLLAMGVFRND</sequence>
<dbReference type="AlphaFoldDB" id="A0RYI2"/>
<gene>
    <name evidence="2" type="ordered locus">CENSYa_1789</name>
</gene>
<dbReference type="STRING" id="414004.CENSYa_1789"/>
<keyword evidence="1" id="KW-0812">Transmembrane</keyword>
<name>A0RYI2_CENSY</name>
<evidence type="ECO:0000313" key="3">
    <source>
        <dbReference type="Proteomes" id="UP000000758"/>
    </source>
</evidence>
<dbReference type="EnsemblBacteria" id="ABK78399">
    <property type="protein sequence ID" value="ABK78399"/>
    <property type="gene ID" value="CENSYa_1789"/>
</dbReference>
<evidence type="ECO:0000313" key="2">
    <source>
        <dbReference type="EMBL" id="ABK78399.1"/>
    </source>
</evidence>
<feature type="transmembrane region" description="Helical" evidence="1">
    <location>
        <begin position="47"/>
        <end position="69"/>
    </location>
</feature>
<dbReference type="KEGG" id="csy:CENSYa_1789"/>
<feature type="transmembrane region" description="Helical" evidence="1">
    <location>
        <begin position="16"/>
        <end position="35"/>
    </location>
</feature>
<evidence type="ECO:0000256" key="1">
    <source>
        <dbReference type="SAM" id="Phobius"/>
    </source>
</evidence>
<dbReference type="EMBL" id="DP000238">
    <property type="protein sequence ID" value="ABK78399.1"/>
    <property type="molecule type" value="Genomic_DNA"/>
</dbReference>
<protein>
    <submittedName>
        <fullName evidence="2">Uncharacterized protein</fullName>
    </submittedName>
</protein>
<feature type="transmembrane region" description="Helical" evidence="1">
    <location>
        <begin position="107"/>
        <end position="130"/>
    </location>
</feature>
<feature type="transmembrane region" description="Helical" evidence="1">
    <location>
        <begin position="76"/>
        <end position="95"/>
    </location>
</feature>
<keyword evidence="1" id="KW-0472">Membrane</keyword>
<reference evidence="2 3" key="1">
    <citation type="journal article" date="2006" name="Proc. Natl. Acad. Sci. U.S.A.">
        <title>Genomic analysis of the uncultivated marine crenarchaeote Cenarchaeum symbiosum.</title>
        <authorList>
            <person name="Hallam S.J."/>
            <person name="Konstantinidis K.T."/>
            <person name="Putnam N."/>
            <person name="Schleper C."/>
            <person name="Watanabe Y."/>
            <person name="Sugahara J."/>
            <person name="Preston C."/>
            <person name="de la Torre J."/>
            <person name="Richardson P.M."/>
            <person name="DeLong E.F."/>
        </authorList>
    </citation>
    <scope>NUCLEOTIDE SEQUENCE [LARGE SCALE GENOMIC DNA]</scope>
    <source>
        <strain evidence="3">A</strain>
    </source>
</reference>